<name>A0A2Z6DY26_HYDTE</name>
<keyword evidence="3" id="KW-1185">Reference proteome</keyword>
<protein>
    <submittedName>
        <fullName evidence="2">Uncharacterized protein</fullName>
    </submittedName>
</protein>
<evidence type="ECO:0000313" key="2">
    <source>
        <dbReference type="EMBL" id="BBD77404.1"/>
    </source>
</evidence>
<keyword evidence="1" id="KW-0175">Coiled coil</keyword>
<sequence>MIEFLPAVPQAVREGIEAIFSGRNGLDFWVAERGRQLAEAQAAFAHAVKTGDTRIDEFRRAMNKAREAFASCQSEREKLIRLVTHPEMAKVYSLLADSLSEEEQARFILAAWDAQIDFGSVKGTRAKAKELAAEIADKAKELAALMHEFKSLGFGVVQYEQIERIEKIADTFATWRPLHGNIVIDAATTTRQISHKQTYLRAFIALLAEKVGISFTPKIIRAIAITAEVAIDDPDVTVTPREVRHAIKNWENSREKF</sequence>
<dbReference type="Proteomes" id="UP000262004">
    <property type="component" value="Chromosome"/>
</dbReference>
<reference evidence="2 3" key="1">
    <citation type="submission" date="2018-04" db="EMBL/GenBank/DDBJ databases">
        <title>Complete genome sequence of Hydrogenophilus thermoluteolus TH-1.</title>
        <authorList>
            <person name="Arai H."/>
        </authorList>
    </citation>
    <scope>NUCLEOTIDE SEQUENCE [LARGE SCALE GENOMIC DNA]</scope>
    <source>
        <strain evidence="2 3">TH-1</strain>
    </source>
</reference>
<proteinExistence type="predicted"/>
<evidence type="ECO:0000256" key="1">
    <source>
        <dbReference type="SAM" id="Coils"/>
    </source>
</evidence>
<dbReference type="EMBL" id="AP018558">
    <property type="protein sequence ID" value="BBD77404.1"/>
    <property type="molecule type" value="Genomic_DNA"/>
</dbReference>
<gene>
    <name evidence="2" type="ORF">HPTL_1140</name>
</gene>
<dbReference type="AlphaFoldDB" id="A0A2Z6DY26"/>
<evidence type="ECO:0000313" key="3">
    <source>
        <dbReference type="Proteomes" id="UP000262004"/>
    </source>
</evidence>
<dbReference type="KEGG" id="htl:HPTL_1140"/>
<organism evidence="2 3">
    <name type="scientific">Hydrogenophilus thermoluteolus</name>
    <name type="common">Pseudomonas hydrogenothermophila</name>
    <dbReference type="NCBI Taxonomy" id="297"/>
    <lineage>
        <taxon>Bacteria</taxon>
        <taxon>Pseudomonadati</taxon>
        <taxon>Pseudomonadota</taxon>
        <taxon>Hydrogenophilia</taxon>
        <taxon>Hydrogenophilales</taxon>
        <taxon>Hydrogenophilaceae</taxon>
        <taxon>Hydrogenophilus</taxon>
    </lineage>
</organism>
<accession>A0A2Z6DY26</accession>
<feature type="coiled-coil region" evidence="1">
    <location>
        <begin position="121"/>
        <end position="148"/>
    </location>
</feature>
<dbReference type="RefSeq" id="WP_119335143.1">
    <property type="nucleotide sequence ID" value="NZ_AP018558.1"/>
</dbReference>